<dbReference type="AlphaFoldDB" id="A0A8J2I5J7"/>
<evidence type="ECO:0000313" key="1">
    <source>
        <dbReference type="EMBL" id="CAG5174553.1"/>
    </source>
</evidence>
<dbReference type="EMBL" id="CAJRGZ010000022">
    <property type="protein sequence ID" value="CAG5174553.1"/>
    <property type="molecule type" value="Genomic_DNA"/>
</dbReference>
<keyword evidence="2" id="KW-1185">Reference proteome</keyword>
<sequence>MLCTFQDLLTHRTSPRAAADILGSLVSTECSSTNDDASLLWGAICHRGETWPEAELGILADLVVELAKLPYALPVYPNEGDEPVQGSSCFTALPGFGHELMGHLQGPKVYSLLFMTSEARMDARLRTDESMTVGIVSGDVVLAVRDRYRNIHTFAALLSYHYIRGSLPLKTMDFRSIDSYPIIGALEHEATLDEATQHPDGSGTIPDQDWAAFRSSQPSIELLAATQWLSLIGHDLHDRLIDAPAPAGLLWKTHDGEDKITVER</sequence>
<dbReference type="RefSeq" id="XP_043171376.1">
    <property type="nucleotide sequence ID" value="XM_043315441.1"/>
</dbReference>
<dbReference type="GeneID" id="67019854"/>
<organism evidence="1 2">
    <name type="scientific">Alternaria atra</name>
    <dbReference type="NCBI Taxonomy" id="119953"/>
    <lineage>
        <taxon>Eukaryota</taxon>
        <taxon>Fungi</taxon>
        <taxon>Dikarya</taxon>
        <taxon>Ascomycota</taxon>
        <taxon>Pezizomycotina</taxon>
        <taxon>Dothideomycetes</taxon>
        <taxon>Pleosporomycetidae</taxon>
        <taxon>Pleosporales</taxon>
        <taxon>Pleosporineae</taxon>
        <taxon>Pleosporaceae</taxon>
        <taxon>Alternaria</taxon>
        <taxon>Alternaria sect. Ulocladioides</taxon>
    </lineage>
</organism>
<proteinExistence type="predicted"/>
<reference evidence="1" key="1">
    <citation type="submission" date="2021-05" db="EMBL/GenBank/DDBJ databases">
        <authorList>
            <person name="Stam R."/>
        </authorList>
    </citation>
    <scope>NUCLEOTIDE SEQUENCE</scope>
    <source>
        <strain evidence="1">CS162</strain>
    </source>
</reference>
<name>A0A8J2I5J7_9PLEO</name>
<accession>A0A8J2I5J7</accession>
<dbReference type="Proteomes" id="UP000676310">
    <property type="component" value="Unassembled WGS sequence"/>
</dbReference>
<gene>
    <name evidence="1" type="ORF">ALTATR162_LOCUS7812</name>
</gene>
<comment type="caution">
    <text evidence="1">The sequence shown here is derived from an EMBL/GenBank/DDBJ whole genome shotgun (WGS) entry which is preliminary data.</text>
</comment>
<dbReference type="InterPro" id="IPR022085">
    <property type="entry name" value="OpdG"/>
</dbReference>
<evidence type="ECO:0000313" key="2">
    <source>
        <dbReference type="Proteomes" id="UP000676310"/>
    </source>
</evidence>
<protein>
    <submittedName>
        <fullName evidence="1">Uncharacterized protein</fullName>
    </submittedName>
</protein>
<dbReference type="OrthoDB" id="3877747at2759"/>
<dbReference type="Pfam" id="PF12311">
    <property type="entry name" value="DUF3632"/>
    <property type="match status" value="1"/>
</dbReference>